<dbReference type="AlphaFoldDB" id="A0A9N7UPH9"/>
<comment type="caution">
    <text evidence="1">The sequence shown here is derived from an EMBL/GenBank/DDBJ whole genome shotgun (WGS) entry which is preliminary data.</text>
</comment>
<proteinExistence type="predicted"/>
<protein>
    <submittedName>
        <fullName evidence="1">Uncharacterized protein</fullName>
    </submittedName>
</protein>
<organism evidence="1 2">
    <name type="scientific">Pleuronectes platessa</name>
    <name type="common">European plaice</name>
    <dbReference type="NCBI Taxonomy" id="8262"/>
    <lineage>
        <taxon>Eukaryota</taxon>
        <taxon>Metazoa</taxon>
        <taxon>Chordata</taxon>
        <taxon>Craniata</taxon>
        <taxon>Vertebrata</taxon>
        <taxon>Euteleostomi</taxon>
        <taxon>Actinopterygii</taxon>
        <taxon>Neopterygii</taxon>
        <taxon>Teleostei</taxon>
        <taxon>Neoteleostei</taxon>
        <taxon>Acanthomorphata</taxon>
        <taxon>Carangaria</taxon>
        <taxon>Pleuronectiformes</taxon>
        <taxon>Pleuronectoidei</taxon>
        <taxon>Pleuronectidae</taxon>
        <taxon>Pleuronectes</taxon>
    </lineage>
</organism>
<accession>A0A9N7UPH9</accession>
<dbReference type="Proteomes" id="UP001153269">
    <property type="component" value="Unassembled WGS sequence"/>
</dbReference>
<sequence>MKSLAAAALTWITTLSLKSQRGAESKLELLGETPDNSGHIISRQHVFLLSTLLMPISHNAAFTPARPRFFTSFPQPSACIPHLHPPSLPNLFVIHSNSHSVSRGCAGELGLSQPGSPGYLHHLTFEGRGESIPADNGGVMGYTLDRSGAHHRADV</sequence>
<evidence type="ECO:0000313" key="1">
    <source>
        <dbReference type="EMBL" id="CAB1434097.1"/>
    </source>
</evidence>
<dbReference type="EMBL" id="CADEAL010001631">
    <property type="protein sequence ID" value="CAB1434097.1"/>
    <property type="molecule type" value="Genomic_DNA"/>
</dbReference>
<gene>
    <name evidence="1" type="ORF">PLEPLA_LOCUS22176</name>
</gene>
<evidence type="ECO:0000313" key="2">
    <source>
        <dbReference type="Proteomes" id="UP001153269"/>
    </source>
</evidence>
<name>A0A9N7UPH9_PLEPL</name>
<reference evidence="1" key="1">
    <citation type="submission" date="2020-03" db="EMBL/GenBank/DDBJ databases">
        <authorList>
            <person name="Weist P."/>
        </authorList>
    </citation>
    <scope>NUCLEOTIDE SEQUENCE</scope>
</reference>
<keyword evidence="2" id="KW-1185">Reference proteome</keyword>